<dbReference type="GO" id="GO:0042130">
    <property type="term" value="P:negative regulation of T cell proliferation"/>
    <property type="evidence" value="ECO:0007669"/>
    <property type="project" value="TreeGrafter"/>
</dbReference>
<dbReference type="PROSITE" id="PS50835">
    <property type="entry name" value="IG_LIKE"/>
    <property type="match status" value="1"/>
</dbReference>
<dbReference type="InterPro" id="IPR013783">
    <property type="entry name" value="Ig-like_fold"/>
</dbReference>
<reference evidence="13 14" key="1">
    <citation type="journal article" date="2018" name="Nat. Ecol. Evol.">
        <title>Shark genomes provide insights into elasmobranch evolution and the origin of vertebrates.</title>
        <authorList>
            <person name="Hara Y"/>
            <person name="Yamaguchi K"/>
            <person name="Onimaru K"/>
            <person name="Kadota M"/>
            <person name="Koyanagi M"/>
            <person name="Keeley SD"/>
            <person name="Tatsumi K"/>
            <person name="Tanaka K"/>
            <person name="Motone F"/>
            <person name="Kageyama Y"/>
            <person name="Nozu R"/>
            <person name="Adachi N"/>
            <person name="Nishimura O"/>
            <person name="Nakagawa R"/>
            <person name="Tanegashima C"/>
            <person name="Kiyatake I"/>
            <person name="Matsumoto R"/>
            <person name="Murakumo K"/>
            <person name="Nishida K"/>
            <person name="Terakita A"/>
            <person name="Kuratani S"/>
            <person name="Sato K"/>
            <person name="Hyodo S Kuraku.S."/>
        </authorList>
    </citation>
    <scope>NUCLEOTIDE SEQUENCE [LARGE SCALE GENOMIC DNA]</scope>
</reference>
<name>A0A401TPV6_CHIPU</name>
<evidence type="ECO:0000256" key="7">
    <source>
        <dbReference type="ARBA" id="ARBA00023157"/>
    </source>
</evidence>
<dbReference type="STRING" id="137246.A0A401TPV6"/>
<dbReference type="Proteomes" id="UP000287033">
    <property type="component" value="Unassembled WGS sequence"/>
</dbReference>
<dbReference type="Pfam" id="PF22705">
    <property type="entry name" value="C2-set_3"/>
    <property type="match status" value="1"/>
</dbReference>
<feature type="non-terminal residue" evidence="13">
    <location>
        <position position="220"/>
    </location>
</feature>
<dbReference type="InterPro" id="IPR007110">
    <property type="entry name" value="Ig-like_dom"/>
</dbReference>
<evidence type="ECO:0000256" key="4">
    <source>
        <dbReference type="ARBA" id="ARBA00022729"/>
    </source>
</evidence>
<evidence type="ECO:0000256" key="9">
    <source>
        <dbReference type="ARBA" id="ARBA00023180"/>
    </source>
</evidence>
<dbReference type="InterPro" id="IPR053896">
    <property type="entry name" value="BTN3A2-like_Ig-C"/>
</dbReference>
<evidence type="ECO:0000259" key="12">
    <source>
        <dbReference type="PROSITE" id="PS50835"/>
    </source>
</evidence>
<keyword evidence="6" id="KW-0472">Membrane</keyword>
<sequence length="220" mass="25032">MNCSFTSPQYDRGDLIVYWLKIESGDSEKVAYSFYHGREQRDKVHTDFQNRTRALWHGHHLGDCSLIVKRITVWDAGMYRVYVKTGPEYRERESRLQVAAPYTRPVLALTTECSRNDSIVHWFTCVVSGGYPEADVQWWTELGENLSAHAHTQSRTDKDGLFRISSELAVTHTSGQRYVCTVINPLLQHQLNSSKTLPGIYPEGDSETQGQHRALPGTGT</sequence>
<evidence type="ECO:0000256" key="3">
    <source>
        <dbReference type="ARBA" id="ARBA00022692"/>
    </source>
</evidence>
<keyword evidence="10" id="KW-0393">Immunoglobulin domain</keyword>
<evidence type="ECO:0000256" key="1">
    <source>
        <dbReference type="ARBA" id="ARBA00004251"/>
    </source>
</evidence>
<dbReference type="GO" id="GO:0006955">
    <property type="term" value="P:immune response"/>
    <property type="evidence" value="ECO:0007669"/>
    <property type="project" value="TreeGrafter"/>
</dbReference>
<keyword evidence="8" id="KW-0675">Receptor</keyword>
<dbReference type="EMBL" id="BEZZ01136202">
    <property type="protein sequence ID" value="GCC44659.1"/>
    <property type="molecule type" value="Genomic_DNA"/>
</dbReference>
<evidence type="ECO:0000256" key="8">
    <source>
        <dbReference type="ARBA" id="ARBA00023170"/>
    </source>
</evidence>
<dbReference type="GO" id="GO:0007166">
    <property type="term" value="P:cell surface receptor signaling pathway"/>
    <property type="evidence" value="ECO:0007669"/>
    <property type="project" value="TreeGrafter"/>
</dbReference>
<evidence type="ECO:0000256" key="10">
    <source>
        <dbReference type="ARBA" id="ARBA00023319"/>
    </source>
</evidence>
<dbReference type="GO" id="GO:0009897">
    <property type="term" value="C:external side of plasma membrane"/>
    <property type="evidence" value="ECO:0007669"/>
    <property type="project" value="TreeGrafter"/>
</dbReference>
<dbReference type="SUPFAM" id="SSF48726">
    <property type="entry name" value="Immunoglobulin"/>
    <property type="match status" value="2"/>
</dbReference>
<dbReference type="InterPro" id="IPR036179">
    <property type="entry name" value="Ig-like_dom_sf"/>
</dbReference>
<dbReference type="GO" id="GO:0071222">
    <property type="term" value="P:cellular response to lipopolysaccharide"/>
    <property type="evidence" value="ECO:0007669"/>
    <property type="project" value="TreeGrafter"/>
</dbReference>
<organism evidence="13 14">
    <name type="scientific">Chiloscyllium punctatum</name>
    <name type="common">Brownbanded bambooshark</name>
    <name type="synonym">Hemiscyllium punctatum</name>
    <dbReference type="NCBI Taxonomy" id="137246"/>
    <lineage>
        <taxon>Eukaryota</taxon>
        <taxon>Metazoa</taxon>
        <taxon>Chordata</taxon>
        <taxon>Craniata</taxon>
        <taxon>Vertebrata</taxon>
        <taxon>Chondrichthyes</taxon>
        <taxon>Elasmobranchii</taxon>
        <taxon>Galeomorphii</taxon>
        <taxon>Galeoidea</taxon>
        <taxon>Orectolobiformes</taxon>
        <taxon>Hemiscylliidae</taxon>
        <taxon>Chiloscyllium</taxon>
    </lineage>
</organism>
<proteinExistence type="predicted"/>
<keyword evidence="3" id="KW-0812">Transmembrane</keyword>
<gene>
    <name evidence="13" type="ORF">chiPu_0028639</name>
</gene>
<evidence type="ECO:0000256" key="5">
    <source>
        <dbReference type="ARBA" id="ARBA00022989"/>
    </source>
</evidence>
<keyword evidence="9" id="KW-0325">Glycoprotein</keyword>
<keyword evidence="7" id="KW-1015">Disulfide bond</keyword>
<evidence type="ECO:0000256" key="11">
    <source>
        <dbReference type="SAM" id="MobiDB-lite"/>
    </source>
</evidence>
<dbReference type="PANTHER" id="PTHR25466:SF14">
    <property type="entry name" value="BUTYROPHILIN SUBFAMILY 2 MEMBER A2-LIKE-RELATED"/>
    <property type="match status" value="1"/>
</dbReference>
<evidence type="ECO:0000313" key="13">
    <source>
        <dbReference type="EMBL" id="GCC44659.1"/>
    </source>
</evidence>
<protein>
    <recommendedName>
        <fullName evidence="12">Ig-like domain-containing protein</fullName>
    </recommendedName>
</protein>
<keyword evidence="14" id="KW-1185">Reference proteome</keyword>
<evidence type="ECO:0000256" key="6">
    <source>
        <dbReference type="ARBA" id="ARBA00023136"/>
    </source>
</evidence>
<dbReference type="GO" id="GO:0042102">
    <property type="term" value="P:positive regulation of T cell proliferation"/>
    <property type="evidence" value="ECO:0007669"/>
    <property type="project" value="TreeGrafter"/>
</dbReference>
<dbReference type="InterPro" id="IPR051713">
    <property type="entry name" value="T-cell_Activation_Regulation"/>
</dbReference>
<accession>A0A401TPV6</accession>
<dbReference type="PANTHER" id="PTHR25466">
    <property type="entry name" value="T-LYMPHOCYTE ACTIVATION ANTIGEN"/>
    <property type="match status" value="1"/>
</dbReference>
<keyword evidence="5" id="KW-1133">Transmembrane helix</keyword>
<comment type="caution">
    <text evidence="13">The sequence shown here is derived from an EMBL/GenBank/DDBJ whole genome shotgun (WGS) entry which is preliminary data.</text>
</comment>
<evidence type="ECO:0000313" key="14">
    <source>
        <dbReference type="Proteomes" id="UP000287033"/>
    </source>
</evidence>
<feature type="domain" description="Ig-like" evidence="12">
    <location>
        <begin position="105"/>
        <end position="198"/>
    </location>
</feature>
<dbReference type="GO" id="GO:0031295">
    <property type="term" value="P:T cell costimulation"/>
    <property type="evidence" value="ECO:0007669"/>
    <property type="project" value="TreeGrafter"/>
</dbReference>
<dbReference type="OrthoDB" id="10055806at2759"/>
<keyword evidence="4" id="KW-0732">Signal</keyword>
<feature type="region of interest" description="Disordered" evidence="11">
    <location>
        <begin position="197"/>
        <end position="220"/>
    </location>
</feature>
<dbReference type="OMA" id="CCHVASE"/>
<dbReference type="Gene3D" id="2.60.40.10">
    <property type="entry name" value="Immunoglobulins"/>
    <property type="match status" value="2"/>
</dbReference>
<comment type="subcellular location">
    <subcellularLocation>
        <location evidence="1">Cell membrane</location>
        <topology evidence="1">Single-pass type I membrane protein</topology>
    </subcellularLocation>
</comment>
<keyword evidence="2" id="KW-1003">Cell membrane</keyword>
<dbReference type="AlphaFoldDB" id="A0A401TPV6"/>
<evidence type="ECO:0000256" key="2">
    <source>
        <dbReference type="ARBA" id="ARBA00022475"/>
    </source>
</evidence>